<evidence type="ECO:0000313" key="2">
    <source>
        <dbReference type="Proteomes" id="UP001596002"/>
    </source>
</evidence>
<accession>A0ABV9Q6I0</accession>
<protein>
    <recommendedName>
        <fullName evidence="3">Cyclic lactone autoinducer peptide</fullName>
    </recommendedName>
</protein>
<dbReference type="Proteomes" id="UP001596002">
    <property type="component" value="Unassembled WGS sequence"/>
</dbReference>
<sequence length="60" mass="6239">MLKKGVLLSLQALVFAAGVGCWTNIGKKGDALPNFTAMAASAVETAKHIPHLVEWAAGSF</sequence>
<dbReference type="PROSITE" id="PS51257">
    <property type="entry name" value="PROKAR_LIPOPROTEIN"/>
    <property type="match status" value="1"/>
</dbReference>
<reference evidence="2" key="1">
    <citation type="journal article" date="2019" name="Int. J. Syst. Evol. Microbiol.">
        <title>The Global Catalogue of Microorganisms (GCM) 10K type strain sequencing project: providing services to taxonomists for standard genome sequencing and annotation.</title>
        <authorList>
            <consortium name="The Broad Institute Genomics Platform"/>
            <consortium name="The Broad Institute Genome Sequencing Center for Infectious Disease"/>
            <person name="Wu L."/>
            <person name="Ma J."/>
        </authorList>
    </citation>
    <scope>NUCLEOTIDE SEQUENCE [LARGE SCALE GENOMIC DNA]</scope>
    <source>
        <strain evidence="2">WYCCWR 12678</strain>
    </source>
</reference>
<evidence type="ECO:0000313" key="1">
    <source>
        <dbReference type="EMBL" id="MFC4769483.1"/>
    </source>
</evidence>
<gene>
    <name evidence="1" type="ORF">ACFO8Q_19310</name>
</gene>
<organism evidence="1 2">
    <name type="scientific">Effusibacillus consociatus</name>
    <dbReference type="NCBI Taxonomy" id="1117041"/>
    <lineage>
        <taxon>Bacteria</taxon>
        <taxon>Bacillati</taxon>
        <taxon>Bacillota</taxon>
        <taxon>Bacilli</taxon>
        <taxon>Bacillales</taxon>
        <taxon>Alicyclobacillaceae</taxon>
        <taxon>Effusibacillus</taxon>
    </lineage>
</organism>
<dbReference type="RefSeq" id="WP_380028158.1">
    <property type="nucleotide sequence ID" value="NZ_JBHSHC010000132.1"/>
</dbReference>
<name>A0ABV9Q6I0_9BACL</name>
<keyword evidence="2" id="KW-1185">Reference proteome</keyword>
<evidence type="ECO:0008006" key="3">
    <source>
        <dbReference type="Google" id="ProtNLM"/>
    </source>
</evidence>
<comment type="caution">
    <text evidence="1">The sequence shown here is derived from an EMBL/GenBank/DDBJ whole genome shotgun (WGS) entry which is preliminary data.</text>
</comment>
<proteinExistence type="predicted"/>
<dbReference type="EMBL" id="JBHSHC010000132">
    <property type="protein sequence ID" value="MFC4769483.1"/>
    <property type="molecule type" value="Genomic_DNA"/>
</dbReference>